<comment type="caution">
    <text evidence="2">The sequence shown here is derived from an EMBL/GenBank/DDBJ whole genome shotgun (WGS) entry which is preliminary data.</text>
</comment>
<reference evidence="2 3" key="1">
    <citation type="submission" date="2021-06" db="EMBL/GenBank/DDBJ databases">
        <title>Caerostris extrusa draft genome.</title>
        <authorList>
            <person name="Kono N."/>
            <person name="Arakawa K."/>
        </authorList>
    </citation>
    <scope>NUCLEOTIDE SEQUENCE [LARGE SCALE GENOMIC DNA]</scope>
</reference>
<protein>
    <submittedName>
        <fullName evidence="2">Uncharacterized protein</fullName>
    </submittedName>
</protein>
<organism evidence="2 3">
    <name type="scientific">Caerostris extrusa</name>
    <name type="common">Bark spider</name>
    <name type="synonym">Caerostris bankana</name>
    <dbReference type="NCBI Taxonomy" id="172846"/>
    <lineage>
        <taxon>Eukaryota</taxon>
        <taxon>Metazoa</taxon>
        <taxon>Ecdysozoa</taxon>
        <taxon>Arthropoda</taxon>
        <taxon>Chelicerata</taxon>
        <taxon>Arachnida</taxon>
        <taxon>Araneae</taxon>
        <taxon>Araneomorphae</taxon>
        <taxon>Entelegynae</taxon>
        <taxon>Araneoidea</taxon>
        <taxon>Araneidae</taxon>
        <taxon>Caerostris</taxon>
    </lineage>
</organism>
<dbReference type="Proteomes" id="UP001054945">
    <property type="component" value="Unassembled WGS sequence"/>
</dbReference>
<sequence length="117" mass="12621">MDTVNLKGWKVLPLGSRETGGSSAASIRLSGDFYDHESEIPNRLYGGKTYCPSIKARIGDYLSNSTYGTVTITGMDLRLPSMPASLDYSRASNVQPVSPVRSKNMLASPLRETGPPP</sequence>
<dbReference type="AlphaFoldDB" id="A0AAV4UB27"/>
<gene>
    <name evidence="2" type="ORF">CEXT_380831</name>
</gene>
<evidence type="ECO:0000256" key="1">
    <source>
        <dbReference type="SAM" id="MobiDB-lite"/>
    </source>
</evidence>
<feature type="region of interest" description="Disordered" evidence="1">
    <location>
        <begin position="90"/>
        <end position="117"/>
    </location>
</feature>
<evidence type="ECO:0000313" key="3">
    <source>
        <dbReference type="Proteomes" id="UP001054945"/>
    </source>
</evidence>
<evidence type="ECO:0000313" key="2">
    <source>
        <dbReference type="EMBL" id="GIY54962.1"/>
    </source>
</evidence>
<proteinExistence type="predicted"/>
<accession>A0AAV4UB27</accession>
<keyword evidence="3" id="KW-1185">Reference proteome</keyword>
<dbReference type="EMBL" id="BPLR01012583">
    <property type="protein sequence ID" value="GIY54962.1"/>
    <property type="molecule type" value="Genomic_DNA"/>
</dbReference>
<name>A0AAV4UB27_CAEEX</name>